<name>H8KV60_SOLCM</name>
<evidence type="ECO:0000313" key="2">
    <source>
        <dbReference type="Proteomes" id="UP000007590"/>
    </source>
</evidence>
<reference evidence="1" key="1">
    <citation type="submission" date="2012-02" db="EMBL/GenBank/DDBJ databases">
        <title>The complete genome of Solitalea canadensis DSM 3403.</title>
        <authorList>
            <consortium name="US DOE Joint Genome Institute (JGI-PGF)"/>
            <person name="Lucas S."/>
            <person name="Copeland A."/>
            <person name="Lapidus A."/>
            <person name="Glavina del Rio T."/>
            <person name="Dalin E."/>
            <person name="Tice H."/>
            <person name="Bruce D."/>
            <person name="Goodwin L."/>
            <person name="Pitluck S."/>
            <person name="Peters L."/>
            <person name="Ovchinnikova G."/>
            <person name="Lu M."/>
            <person name="Kyrpides N."/>
            <person name="Mavromatis K."/>
            <person name="Ivanova N."/>
            <person name="Brettin T."/>
            <person name="Detter J.C."/>
            <person name="Han C."/>
            <person name="Larimer F."/>
            <person name="Land M."/>
            <person name="Hauser L."/>
            <person name="Markowitz V."/>
            <person name="Cheng J.-F."/>
            <person name="Hugenholtz P."/>
            <person name="Woyke T."/>
            <person name="Wu D."/>
            <person name="Spring S."/>
            <person name="Schroeder M."/>
            <person name="Kopitz M."/>
            <person name="Brambilla E."/>
            <person name="Klenk H.-P."/>
            <person name="Eisen J.A."/>
        </authorList>
    </citation>
    <scope>NUCLEOTIDE SEQUENCE</scope>
    <source>
        <strain evidence="1">DSM 3403</strain>
    </source>
</reference>
<sequence length="230" mass="27254">MTSYLAPALTVDELGRLFSDRRFVNSNYEFHKRLLNEFANFLYFQKKESYTTAFIYIYRVLEMISIPFPLIYASKIEDFNSAFQFLKACTSDELTKENSKGELGVFRVFLRKLFENDPMKDLNINISIDPNFPNEVQKTYYKVLERMCGDILDKSNCQEFDTLSVKFIELNTLIINIRNRFFHLFSANRHNIQSDEIPNTDQFFKLINNHLASWIALIYFEVVKFSISKR</sequence>
<dbReference type="EMBL" id="CP003349">
    <property type="protein sequence ID" value="AFD06060.1"/>
    <property type="molecule type" value="Genomic_DNA"/>
</dbReference>
<dbReference type="KEGG" id="scn:Solca_0948"/>
<proteinExistence type="predicted"/>
<dbReference type="Proteomes" id="UP000007590">
    <property type="component" value="Chromosome"/>
</dbReference>
<dbReference type="eggNOG" id="ENOG50334WR">
    <property type="taxonomic scope" value="Bacteria"/>
</dbReference>
<dbReference type="STRING" id="929556.Solca_0948"/>
<dbReference type="AlphaFoldDB" id="H8KV60"/>
<dbReference type="HOGENOM" id="CLU_1204150_0_0_10"/>
<protein>
    <submittedName>
        <fullName evidence="1">Uncharacterized protein</fullName>
    </submittedName>
</protein>
<dbReference type="RefSeq" id="WP_014679288.1">
    <property type="nucleotide sequence ID" value="NC_017770.1"/>
</dbReference>
<dbReference type="OrthoDB" id="980779at2"/>
<keyword evidence="2" id="KW-1185">Reference proteome</keyword>
<accession>H8KV60</accession>
<organism evidence="1 2">
    <name type="scientific">Solitalea canadensis (strain ATCC 29591 / DSM 3403 / JCM 21819 / LMG 8368 / NBRC 15130 / NCIMB 12057 / USAM 9D)</name>
    <name type="common">Flexibacter canadensis</name>
    <dbReference type="NCBI Taxonomy" id="929556"/>
    <lineage>
        <taxon>Bacteria</taxon>
        <taxon>Pseudomonadati</taxon>
        <taxon>Bacteroidota</taxon>
        <taxon>Sphingobacteriia</taxon>
        <taxon>Sphingobacteriales</taxon>
        <taxon>Sphingobacteriaceae</taxon>
        <taxon>Solitalea</taxon>
    </lineage>
</organism>
<evidence type="ECO:0000313" key="1">
    <source>
        <dbReference type="EMBL" id="AFD06060.1"/>
    </source>
</evidence>
<gene>
    <name evidence="1" type="ordered locus">Solca_0948</name>
</gene>